<accession>A0A4Z2C0C4</accession>
<feature type="transmembrane region" description="Helical" evidence="7">
    <location>
        <begin position="224"/>
        <end position="241"/>
    </location>
</feature>
<gene>
    <name evidence="9" type="ORF">fugu_015763</name>
</gene>
<proteinExistence type="inferred from homology"/>
<evidence type="ECO:0000256" key="6">
    <source>
        <dbReference type="SAM" id="MobiDB-lite"/>
    </source>
</evidence>
<dbReference type="GO" id="GO:0043235">
    <property type="term" value="C:receptor complex"/>
    <property type="evidence" value="ECO:0007669"/>
    <property type="project" value="TreeGrafter"/>
</dbReference>
<dbReference type="GO" id="GO:0005886">
    <property type="term" value="C:plasma membrane"/>
    <property type="evidence" value="ECO:0007669"/>
    <property type="project" value="TreeGrafter"/>
</dbReference>
<keyword evidence="10" id="KW-1185">Reference proteome</keyword>
<dbReference type="InterPro" id="IPR051753">
    <property type="entry name" value="RA-inducible_GPCR3"/>
</dbReference>
<feature type="transmembrane region" description="Helical" evidence="7">
    <location>
        <begin position="186"/>
        <end position="204"/>
    </location>
</feature>
<dbReference type="Proteomes" id="UP000516260">
    <property type="component" value="Chromosome 16"/>
</dbReference>
<feature type="transmembrane region" description="Helical" evidence="7">
    <location>
        <begin position="155"/>
        <end position="174"/>
    </location>
</feature>
<dbReference type="Pfam" id="PF00003">
    <property type="entry name" value="7tm_3"/>
    <property type="match status" value="1"/>
</dbReference>
<comment type="subcellular location">
    <subcellularLocation>
        <location evidence="1">Membrane</location>
        <topology evidence="1">Multi-pass membrane protein</topology>
    </subcellularLocation>
</comment>
<name>A0A4Z2C0C4_9TELE</name>
<sequence>MAGAPEGCGPGVTWVYYNMCDLVTAWGIVAETVAAAGVLACFLLFVILVASLPSVTDKKRKATVALQAGCAARRFLFGVLFAGCLACLMTHGLWLLLLGRRGRGPKSWVLCLGALALWLVEVIINTEWLIITLARGPADGVPVPDLPCSIANLDFVASLTYVMVLLLAVVLLAFPSLARKRWRRDAAFLLTTGISTMAIWVAWILMYTHGNQVVGNASWDDPTLAVAVVTNAWVFLFLYTIPEICLLTKEDPEEEEPQDLDHVYPPRSLIYDSVRKEAAAAQQSVYIENKAFSMEEPPAGPTKPVSPYGAYNGQVRGCVYQPTAIALIAKDGPRHKDPSSQNPNREPRKRRLPATLSRANGFLSLQWMRETGNPLQ</sequence>
<dbReference type="PROSITE" id="PS50259">
    <property type="entry name" value="G_PROTEIN_RECEP_F3_4"/>
    <property type="match status" value="1"/>
</dbReference>
<organism evidence="9 10">
    <name type="scientific">Takifugu bimaculatus</name>
    <dbReference type="NCBI Taxonomy" id="433685"/>
    <lineage>
        <taxon>Eukaryota</taxon>
        <taxon>Metazoa</taxon>
        <taxon>Chordata</taxon>
        <taxon>Craniata</taxon>
        <taxon>Vertebrata</taxon>
        <taxon>Euteleostomi</taxon>
        <taxon>Actinopterygii</taxon>
        <taxon>Neopterygii</taxon>
        <taxon>Teleostei</taxon>
        <taxon>Neoteleostei</taxon>
        <taxon>Acanthomorphata</taxon>
        <taxon>Eupercaria</taxon>
        <taxon>Tetraodontiformes</taxon>
        <taxon>Tetradontoidea</taxon>
        <taxon>Tetraodontidae</taxon>
        <taxon>Takifugu</taxon>
    </lineage>
</organism>
<evidence type="ECO:0000256" key="2">
    <source>
        <dbReference type="ARBA" id="ARBA00007242"/>
    </source>
</evidence>
<dbReference type="InterPro" id="IPR017978">
    <property type="entry name" value="GPCR_3_C"/>
</dbReference>
<evidence type="ECO:0000256" key="7">
    <source>
        <dbReference type="SAM" id="Phobius"/>
    </source>
</evidence>
<evidence type="ECO:0000259" key="8">
    <source>
        <dbReference type="PROSITE" id="PS50259"/>
    </source>
</evidence>
<dbReference type="GO" id="GO:0004930">
    <property type="term" value="F:G protein-coupled receptor activity"/>
    <property type="evidence" value="ECO:0007669"/>
    <property type="project" value="InterPro"/>
</dbReference>
<keyword evidence="4 7" id="KW-1133">Transmembrane helix</keyword>
<evidence type="ECO:0000256" key="5">
    <source>
        <dbReference type="ARBA" id="ARBA00023136"/>
    </source>
</evidence>
<evidence type="ECO:0000256" key="3">
    <source>
        <dbReference type="ARBA" id="ARBA00022692"/>
    </source>
</evidence>
<evidence type="ECO:0000256" key="4">
    <source>
        <dbReference type="ARBA" id="ARBA00022989"/>
    </source>
</evidence>
<feature type="transmembrane region" description="Helical" evidence="7">
    <location>
        <begin position="75"/>
        <end position="97"/>
    </location>
</feature>
<evidence type="ECO:0000256" key="1">
    <source>
        <dbReference type="ARBA" id="ARBA00004141"/>
    </source>
</evidence>
<feature type="region of interest" description="Disordered" evidence="6">
    <location>
        <begin position="329"/>
        <end position="355"/>
    </location>
</feature>
<dbReference type="GO" id="GO:0030295">
    <property type="term" value="F:protein kinase activator activity"/>
    <property type="evidence" value="ECO:0007669"/>
    <property type="project" value="TreeGrafter"/>
</dbReference>
<feature type="domain" description="G-protein coupled receptors family 3 profile" evidence="8">
    <location>
        <begin position="115"/>
        <end position="207"/>
    </location>
</feature>
<dbReference type="EMBL" id="SWLE01000008">
    <property type="protein sequence ID" value="TNM97607.1"/>
    <property type="molecule type" value="Genomic_DNA"/>
</dbReference>
<evidence type="ECO:0000313" key="9">
    <source>
        <dbReference type="EMBL" id="TNM97607.1"/>
    </source>
</evidence>
<dbReference type="AlphaFoldDB" id="A0A4Z2C0C4"/>
<feature type="transmembrane region" description="Helical" evidence="7">
    <location>
        <begin position="33"/>
        <end position="55"/>
    </location>
</feature>
<comment type="similarity">
    <text evidence="2">Belongs to the G-protein coupled receptor 3 family.</text>
</comment>
<protein>
    <recommendedName>
        <fullName evidence="8">G-protein coupled receptors family 3 profile domain-containing protein</fullName>
    </recommendedName>
</protein>
<dbReference type="PANTHER" id="PTHR14511:SF15">
    <property type="entry name" value="G-PROTEIN COUPLED RECEPTOR FAMILY C GROUP 5 MEMBER C"/>
    <property type="match status" value="1"/>
</dbReference>
<evidence type="ECO:0000313" key="10">
    <source>
        <dbReference type="Proteomes" id="UP000516260"/>
    </source>
</evidence>
<comment type="caution">
    <text evidence="9">The sequence shown here is derived from an EMBL/GenBank/DDBJ whole genome shotgun (WGS) entry which is preliminary data.</text>
</comment>
<dbReference type="PANTHER" id="PTHR14511">
    <property type="entry name" value="G PROTEIN COUPLED RECEPTOR, CLASS C, GROUP 5"/>
    <property type="match status" value="1"/>
</dbReference>
<keyword evidence="3 7" id="KW-0812">Transmembrane</keyword>
<keyword evidence="5 7" id="KW-0472">Membrane</keyword>
<reference evidence="9 10" key="1">
    <citation type="submission" date="2019-04" db="EMBL/GenBank/DDBJ databases">
        <title>The sequence and de novo assembly of Takifugu bimaculatus genome using PacBio and Hi-C technologies.</title>
        <authorList>
            <person name="Xu P."/>
            <person name="Liu B."/>
            <person name="Zhou Z."/>
        </authorList>
    </citation>
    <scope>NUCLEOTIDE SEQUENCE [LARGE SCALE GENOMIC DNA]</scope>
    <source>
        <strain evidence="9">TB-2018</strain>
        <tissue evidence="9">Muscle</tissue>
    </source>
</reference>
<dbReference type="GO" id="GO:0070062">
    <property type="term" value="C:extracellular exosome"/>
    <property type="evidence" value="ECO:0007669"/>
    <property type="project" value="TreeGrafter"/>
</dbReference>